<dbReference type="EMBL" id="JAENHO010000001">
    <property type="protein sequence ID" value="MBL7253545.1"/>
    <property type="molecule type" value="Genomic_DNA"/>
</dbReference>
<reference evidence="4 5" key="1">
    <citation type="submission" date="2021-01" db="EMBL/GenBank/DDBJ databases">
        <title>Actinoplanes sp. nov. LDG1-01 isolated from lichen.</title>
        <authorList>
            <person name="Saeng-In P."/>
            <person name="Phongsopitanun W."/>
            <person name="Kanchanasin P."/>
            <person name="Yuki M."/>
            <person name="Kudo T."/>
            <person name="Ohkuma M."/>
            <person name="Tanasupawat S."/>
        </authorList>
    </citation>
    <scope>NUCLEOTIDE SEQUENCE [LARGE SCALE GENOMIC DNA]</scope>
    <source>
        <strain evidence="4 5">LDG1-01</strain>
    </source>
</reference>
<dbReference type="SUPFAM" id="SSF51735">
    <property type="entry name" value="NAD(P)-binding Rossmann-fold domains"/>
    <property type="match status" value="1"/>
</dbReference>
<keyword evidence="2" id="KW-0560">Oxidoreductase</keyword>
<proteinExistence type="inferred from homology"/>
<dbReference type="CDD" id="cd05374">
    <property type="entry name" value="17beta-HSD-like_SDR_c"/>
    <property type="match status" value="1"/>
</dbReference>
<comment type="caution">
    <text evidence="4">The sequence shown here is derived from an EMBL/GenBank/DDBJ whole genome shotgun (WGS) entry which is preliminary data.</text>
</comment>
<dbReference type="PRINTS" id="PR00081">
    <property type="entry name" value="GDHRDH"/>
</dbReference>
<evidence type="ECO:0000256" key="1">
    <source>
        <dbReference type="ARBA" id="ARBA00006484"/>
    </source>
</evidence>
<sequence>MTTWFITGTASGFGRSVTRQLLERGDSVAATLRRPARLDDLKAAHGDRLWVRELDVTDTARLRAVVDEAFAELGRIDVVLSNAGYGIFGTAEELTDDQIDQVLAANLVAGMHLARAAVPHLRAQGGGRFLQVTSQGGQIAYPGFSIYHAAKWGLEGFFEAFAPEVAPFGIAVTMVEPGMADTPGIPNAPAAEEHPAYRDNPAILRPTDVPPEDLISDPEKVAAAIITLAEQDKPPLRQALGSDAYANIYASLTERLAALENGRAFALTTDKG</sequence>
<dbReference type="Pfam" id="PF00106">
    <property type="entry name" value="adh_short"/>
    <property type="match status" value="1"/>
</dbReference>
<dbReference type="RefSeq" id="WP_202989889.1">
    <property type="nucleotide sequence ID" value="NZ_JAENHO010000001.1"/>
</dbReference>
<gene>
    <name evidence="4" type="ORF">JKJ07_04400</name>
</gene>
<dbReference type="InterPro" id="IPR036291">
    <property type="entry name" value="NAD(P)-bd_dom_sf"/>
</dbReference>
<dbReference type="InterPro" id="IPR002347">
    <property type="entry name" value="SDR_fam"/>
</dbReference>
<accession>A0ABS1VGX5</accession>
<dbReference type="Gene3D" id="3.40.50.720">
    <property type="entry name" value="NAD(P)-binding Rossmann-like Domain"/>
    <property type="match status" value="1"/>
</dbReference>
<dbReference type="PANTHER" id="PTHR43976">
    <property type="entry name" value="SHORT CHAIN DEHYDROGENASE"/>
    <property type="match status" value="1"/>
</dbReference>
<dbReference type="PRINTS" id="PR00080">
    <property type="entry name" value="SDRFAMILY"/>
</dbReference>
<comment type="similarity">
    <text evidence="1 3">Belongs to the short-chain dehydrogenases/reductases (SDR) family.</text>
</comment>
<keyword evidence="5" id="KW-1185">Reference proteome</keyword>
<dbReference type="Proteomes" id="UP000598996">
    <property type="component" value="Unassembled WGS sequence"/>
</dbReference>
<organism evidence="4 5">
    <name type="scientific">Paractinoplanes lichenicola</name>
    <dbReference type="NCBI Taxonomy" id="2802976"/>
    <lineage>
        <taxon>Bacteria</taxon>
        <taxon>Bacillati</taxon>
        <taxon>Actinomycetota</taxon>
        <taxon>Actinomycetes</taxon>
        <taxon>Micromonosporales</taxon>
        <taxon>Micromonosporaceae</taxon>
        <taxon>Paractinoplanes</taxon>
    </lineage>
</organism>
<evidence type="ECO:0000256" key="2">
    <source>
        <dbReference type="ARBA" id="ARBA00023002"/>
    </source>
</evidence>
<dbReference type="InterPro" id="IPR051911">
    <property type="entry name" value="SDR_oxidoreductase"/>
</dbReference>
<name>A0ABS1VGX5_9ACTN</name>
<evidence type="ECO:0000313" key="5">
    <source>
        <dbReference type="Proteomes" id="UP000598996"/>
    </source>
</evidence>
<dbReference type="NCBIfam" id="NF005065">
    <property type="entry name" value="PRK06482.1"/>
    <property type="match status" value="1"/>
</dbReference>
<evidence type="ECO:0000256" key="3">
    <source>
        <dbReference type="RuleBase" id="RU000363"/>
    </source>
</evidence>
<dbReference type="PANTHER" id="PTHR43976:SF16">
    <property type="entry name" value="SHORT-CHAIN DEHYDROGENASE_REDUCTASE FAMILY PROTEIN"/>
    <property type="match status" value="1"/>
</dbReference>
<evidence type="ECO:0000313" key="4">
    <source>
        <dbReference type="EMBL" id="MBL7253545.1"/>
    </source>
</evidence>
<protein>
    <submittedName>
        <fullName evidence="4">SDR family oxidoreductase</fullName>
    </submittedName>
</protein>